<dbReference type="InterPro" id="IPR027268">
    <property type="entry name" value="Peptidase_M4/M1_CTD_sf"/>
</dbReference>
<dbReference type="SUPFAM" id="SSF55486">
    <property type="entry name" value="Metalloproteases ('zincins'), catalytic domain"/>
    <property type="match status" value="1"/>
</dbReference>
<name>A0A511YER3_9FLAO</name>
<sequence length="598" mass="70632">MRKVFFLLCIPFLIFSQNKFVYDLNYTILDNGISINSAIKISKPISILDIYLAKPYVADIRLQENHLKFEQKETSNKYKINIATNANKEVNDFTLSYSLIKEKNDTVANRNFYYDKDQFYLLPDLNYLPIIEKQNKDFIYRTTVQNNKRYTYVDNEFQNKQNEPPYIILGNFNISRQNKIQSFIPVNINYNKKRLLSICKEIELSYKYFSRVFGIPTKTQNTFKLFFLKRTGGHGLPSGLILNQEYLLGTEEKISKGLKSLIAHEVSHYWWGTNAKIHSSIGEGLAEYSAISYMEDVENYDVKKTFLKKNLQLDLLQSEKVKIDTITPYNTDNSLYRSISYDRLPIVFRELSYKIGKENFLSRLKSLFEKYQDQEKEISYDDFLDYFKDINLYQELGNENMREWPDFYIKNVSNNKITFAVENLTVDKRLPIKIISDQEKVYSDVIEFNANNLEISKSYNYNIKEIILDPDFNFNQKTSINDVYSKSPLNTSSSKYGEVFEKKFYDFSNMLIEYLFYKNVSLDTINIKNQELLDKITSSTRKIKVKGFLLFVDQKKDKMKIFIDFESTNKQNNIGYISLSYIEKNEKIYLSSFDKIKL</sequence>
<evidence type="ECO:0000313" key="3">
    <source>
        <dbReference type="Proteomes" id="UP000321150"/>
    </source>
</evidence>
<dbReference type="AlphaFoldDB" id="A0A511YER3"/>
<dbReference type="GO" id="GO:0008237">
    <property type="term" value="F:metallopeptidase activity"/>
    <property type="evidence" value="ECO:0007669"/>
    <property type="project" value="InterPro"/>
</dbReference>
<evidence type="ECO:0000259" key="1">
    <source>
        <dbReference type="Pfam" id="PF01433"/>
    </source>
</evidence>
<dbReference type="Proteomes" id="UP000321150">
    <property type="component" value="Unassembled WGS sequence"/>
</dbReference>
<protein>
    <recommendedName>
        <fullName evidence="1">Peptidase M1 membrane alanine aminopeptidase domain-containing protein</fullName>
    </recommendedName>
</protein>
<proteinExistence type="predicted"/>
<reference evidence="2 3" key="1">
    <citation type="submission" date="2019-07" db="EMBL/GenBank/DDBJ databases">
        <title>Whole genome shotgun sequence of Chryseobacterium lathyri NBRC 105250.</title>
        <authorList>
            <person name="Hosoyama A."/>
            <person name="Uohara A."/>
            <person name="Ohji S."/>
            <person name="Ichikawa N."/>
        </authorList>
    </citation>
    <scope>NUCLEOTIDE SEQUENCE [LARGE SCALE GENOMIC DNA]</scope>
    <source>
        <strain evidence="2 3">NBRC 105250</strain>
    </source>
</reference>
<accession>A0A511YER3</accession>
<gene>
    <name evidence="2" type="ORF">CLA01_37530</name>
</gene>
<comment type="caution">
    <text evidence="2">The sequence shown here is derived from an EMBL/GenBank/DDBJ whole genome shotgun (WGS) entry which is preliminary data.</text>
</comment>
<dbReference type="Pfam" id="PF01433">
    <property type="entry name" value="Peptidase_M1"/>
    <property type="match status" value="1"/>
</dbReference>
<organism evidence="2 3">
    <name type="scientific">Chryseobacterium lathyri</name>
    <dbReference type="NCBI Taxonomy" id="395933"/>
    <lineage>
        <taxon>Bacteria</taxon>
        <taxon>Pseudomonadati</taxon>
        <taxon>Bacteroidota</taxon>
        <taxon>Flavobacteriia</taxon>
        <taxon>Flavobacteriales</taxon>
        <taxon>Weeksellaceae</taxon>
        <taxon>Chryseobacterium group</taxon>
        <taxon>Chryseobacterium</taxon>
    </lineage>
</organism>
<dbReference type="InterPro" id="IPR014782">
    <property type="entry name" value="Peptidase_M1_dom"/>
</dbReference>
<evidence type="ECO:0000313" key="2">
    <source>
        <dbReference type="EMBL" id="GEN73681.1"/>
    </source>
</evidence>
<dbReference type="EMBL" id="BJYI01000018">
    <property type="protein sequence ID" value="GEN73681.1"/>
    <property type="molecule type" value="Genomic_DNA"/>
</dbReference>
<dbReference type="Gene3D" id="1.10.390.10">
    <property type="entry name" value="Neutral Protease Domain 2"/>
    <property type="match status" value="1"/>
</dbReference>
<feature type="domain" description="Peptidase M1 membrane alanine aminopeptidase" evidence="1">
    <location>
        <begin position="247"/>
        <end position="389"/>
    </location>
</feature>
<dbReference type="GO" id="GO:0008270">
    <property type="term" value="F:zinc ion binding"/>
    <property type="evidence" value="ECO:0007669"/>
    <property type="project" value="InterPro"/>
</dbReference>